<sequence>MGLLNLSVENPDVREVNRVSIKNAGVPPNLEEFSEDFSGKPNYSTFDMMSGYDQISLDLEPRDLFSLQTPLGLVRMTKLPMSWCNSVAVFQRLMNKVFFDYIPNCMGIFLDDGIIKGETTIGDHENIVVKGTDSFVDMKENLLPTEKEGIHK</sequence>
<evidence type="ECO:0000313" key="3">
    <source>
        <dbReference type="Proteomes" id="UP000187283"/>
    </source>
</evidence>
<dbReference type="OrthoDB" id="5599163at2759"/>
<protein>
    <submittedName>
        <fullName evidence="2">Retrovirus-related Pol polyprotein from transposon</fullName>
    </submittedName>
</protein>
<name>A0A1R1X2N4_9FUNG</name>
<keyword evidence="3" id="KW-1185">Reference proteome</keyword>
<dbReference type="Gene3D" id="3.30.70.270">
    <property type="match status" value="1"/>
</dbReference>
<feature type="domain" description="Reverse transcriptase" evidence="1">
    <location>
        <begin position="12"/>
        <end position="128"/>
    </location>
</feature>
<dbReference type="InterPro" id="IPR043128">
    <property type="entry name" value="Rev_trsase/Diguanyl_cyclase"/>
</dbReference>
<proteinExistence type="predicted"/>
<comment type="caution">
    <text evidence="2">The sequence shown here is derived from an EMBL/GenBank/DDBJ whole genome shotgun (WGS) entry which is preliminary data.</text>
</comment>
<dbReference type="PANTHER" id="PTHR24559:SF435">
    <property type="entry name" value="RIBONUCLEASE H"/>
    <property type="match status" value="1"/>
</dbReference>
<dbReference type="EMBL" id="LSSN01005656">
    <property type="protein sequence ID" value="OMJ08874.1"/>
    <property type="molecule type" value="Genomic_DNA"/>
</dbReference>
<evidence type="ECO:0000259" key="1">
    <source>
        <dbReference type="Pfam" id="PF00078"/>
    </source>
</evidence>
<dbReference type="AlphaFoldDB" id="A0A1R1X2N4"/>
<dbReference type="CDD" id="cd01647">
    <property type="entry name" value="RT_LTR"/>
    <property type="match status" value="1"/>
</dbReference>
<dbReference type="InterPro" id="IPR000477">
    <property type="entry name" value="RT_dom"/>
</dbReference>
<dbReference type="InterPro" id="IPR043502">
    <property type="entry name" value="DNA/RNA_pol_sf"/>
</dbReference>
<dbReference type="InterPro" id="IPR053134">
    <property type="entry name" value="RNA-dir_DNA_polymerase"/>
</dbReference>
<dbReference type="Proteomes" id="UP000187283">
    <property type="component" value="Unassembled WGS sequence"/>
</dbReference>
<dbReference type="Pfam" id="PF00078">
    <property type="entry name" value="RVT_1"/>
    <property type="match status" value="1"/>
</dbReference>
<evidence type="ECO:0000313" key="2">
    <source>
        <dbReference type="EMBL" id="OMJ08874.1"/>
    </source>
</evidence>
<dbReference type="STRING" id="133412.A0A1R1X2N4"/>
<organism evidence="2 3">
    <name type="scientific">Smittium culicis</name>
    <dbReference type="NCBI Taxonomy" id="133412"/>
    <lineage>
        <taxon>Eukaryota</taxon>
        <taxon>Fungi</taxon>
        <taxon>Fungi incertae sedis</taxon>
        <taxon>Zoopagomycota</taxon>
        <taxon>Kickxellomycotina</taxon>
        <taxon>Harpellomycetes</taxon>
        <taxon>Harpellales</taxon>
        <taxon>Legeriomycetaceae</taxon>
        <taxon>Smittium</taxon>
    </lineage>
</organism>
<gene>
    <name evidence="2" type="ORF">AYI70_g11262</name>
</gene>
<dbReference type="SUPFAM" id="SSF56672">
    <property type="entry name" value="DNA/RNA polymerases"/>
    <property type="match status" value="1"/>
</dbReference>
<reference evidence="2 3" key="1">
    <citation type="submission" date="2017-01" db="EMBL/GenBank/DDBJ databases">
        <authorList>
            <person name="Mah S.A."/>
            <person name="Swanson W.J."/>
            <person name="Moy G.W."/>
            <person name="Vacquier V.D."/>
        </authorList>
    </citation>
    <scope>NUCLEOTIDE SEQUENCE [LARGE SCALE GENOMIC DNA]</scope>
    <source>
        <strain evidence="2 3">GSMNP</strain>
    </source>
</reference>
<dbReference type="PANTHER" id="PTHR24559">
    <property type="entry name" value="TRANSPOSON TY3-I GAG-POL POLYPROTEIN"/>
    <property type="match status" value="1"/>
</dbReference>
<accession>A0A1R1X2N4</accession>